<reference evidence="1" key="1">
    <citation type="submission" date="2021-06" db="EMBL/GenBank/DDBJ databases">
        <authorList>
            <person name="Kallberg Y."/>
            <person name="Tangrot J."/>
            <person name="Rosling A."/>
        </authorList>
    </citation>
    <scope>NUCLEOTIDE SEQUENCE</scope>
    <source>
        <strain evidence="1">MA461A</strain>
    </source>
</reference>
<feature type="non-terminal residue" evidence="1">
    <location>
        <position position="1"/>
    </location>
</feature>
<keyword evidence="2" id="KW-1185">Reference proteome</keyword>
<protein>
    <submittedName>
        <fullName evidence="1">17618_t:CDS:1</fullName>
    </submittedName>
</protein>
<sequence>LQERIITTYRKLLRTNSSQRQKQLVYAYYLGELLEEYPKE</sequence>
<dbReference type="EMBL" id="CAJVQC010060548">
    <property type="protein sequence ID" value="CAG8800893.1"/>
    <property type="molecule type" value="Genomic_DNA"/>
</dbReference>
<name>A0ACA9RNU3_9GLOM</name>
<evidence type="ECO:0000313" key="2">
    <source>
        <dbReference type="Proteomes" id="UP000789920"/>
    </source>
</evidence>
<comment type="caution">
    <text evidence="1">The sequence shown here is derived from an EMBL/GenBank/DDBJ whole genome shotgun (WGS) entry which is preliminary data.</text>
</comment>
<evidence type="ECO:0000313" key="1">
    <source>
        <dbReference type="EMBL" id="CAG8800893.1"/>
    </source>
</evidence>
<proteinExistence type="predicted"/>
<dbReference type="Proteomes" id="UP000789920">
    <property type="component" value="Unassembled WGS sequence"/>
</dbReference>
<gene>
    <name evidence="1" type="ORF">RPERSI_LOCUS21007</name>
</gene>
<accession>A0ACA9RNU3</accession>
<organism evidence="1 2">
    <name type="scientific">Racocetra persica</name>
    <dbReference type="NCBI Taxonomy" id="160502"/>
    <lineage>
        <taxon>Eukaryota</taxon>
        <taxon>Fungi</taxon>
        <taxon>Fungi incertae sedis</taxon>
        <taxon>Mucoromycota</taxon>
        <taxon>Glomeromycotina</taxon>
        <taxon>Glomeromycetes</taxon>
        <taxon>Diversisporales</taxon>
        <taxon>Gigasporaceae</taxon>
        <taxon>Racocetra</taxon>
    </lineage>
</organism>